<evidence type="ECO:0000313" key="1">
    <source>
        <dbReference type="EMBL" id="KAJ3495667.1"/>
    </source>
</evidence>
<name>A0ACC1R1Y1_9HYPO</name>
<accession>A0ACC1R1Y1</accession>
<gene>
    <name evidence="1" type="ORF">NLG97_g3230</name>
</gene>
<evidence type="ECO:0000313" key="2">
    <source>
        <dbReference type="Proteomes" id="UP001148737"/>
    </source>
</evidence>
<dbReference type="Proteomes" id="UP001148737">
    <property type="component" value="Unassembled WGS sequence"/>
</dbReference>
<comment type="caution">
    <text evidence="1">The sequence shown here is derived from an EMBL/GenBank/DDBJ whole genome shotgun (WGS) entry which is preliminary data.</text>
</comment>
<sequence length="200" mass="21568">MAKFSMRPATVARDDGLRFLRHLDSQLPFLAAVGAGEQWGSETRSDNPDALAKYRGKIAAAESDSNRPWTSDSTRAWVIETPARRSQLDATASALLDPTEAAGDAGDEVVQIPVGMLIIEGQAADYCQSILSVDGTDPFIYVKFVVTDRRAGELSRGAGAYALQYAVDFAKALGITRVCLDCWSGNNGRLVRQVTRLVDG</sequence>
<protein>
    <submittedName>
        <fullName evidence="1">Uncharacterized protein</fullName>
    </submittedName>
</protein>
<reference evidence="1" key="1">
    <citation type="submission" date="2022-07" db="EMBL/GenBank/DDBJ databases">
        <title>Genome Sequence of Lecanicillium saksenae.</title>
        <authorList>
            <person name="Buettner E."/>
        </authorList>
    </citation>
    <scope>NUCLEOTIDE SEQUENCE</scope>
    <source>
        <strain evidence="1">VT-O1</strain>
    </source>
</reference>
<dbReference type="EMBL" id="JANAKD010000257">
    <property type="protein sequence ID" value="KAJ3495667.1"/>
    <property type="molecule type" value="Genomic_DNA"/>
</dbReference>
<organism evidence="1 2">
    <name type="scientific">Lecanicillium saksenae</name>
    <dbReference type="NCBI Taxonomy" id="468837"/>
    <lineage>
        <taxon>Eukaryota</taxon>
        <taxon>Fungi</taxon>
        <taxon>Dikarya</taxon>
        <taxon>Ascomycota</taxon>
        <taxon>Pezizomycotina</taxon>
        <taxon>Sordariomycetes</taxon>
        <taxon>Hypocreomycetidae</taxon>
        <taxon>Hypocreales</taxon>
        <taxon>Cordycipitaceae</taxon>
        <taxon>Lecanicillium</taxon>
    </lineage>
</organism>
<keyword evidence="2" id="KW-1185">Reference proteome</keyword>
<proteinExistence type="predicted"/>